<sequence length="326" mass="36219">MILVTGANGFVGSYICRQLVSSGKPVKALVREDADLRRISDILDQMTICTSDLLDLPLLDTHFTDIEKVVHCGAQISFHSSDCDDLMAVNVEGTRNIVNLCLKYGVKKLVHVSSTAAIGRTGPTDVLDEETPWNETKLTSCYGKSKYLAELEVWRGQTEGQNVAVLNPSVILGQKTLGKGSGQLLEYARKEHRFYPTGDLNYVDVRDVASIAIRLLDDEHNGKKFIVNAGAVSYQRFFTEVAEIVGIRPPEIAAEGWKLRIAIWGDFLRSVFTGKRRNLSAEMVRSTAAKPVFKNTRAVKELNYSFIPLAESLKWAYAENSENEKS</sequence>
<dbReference type="Gene3D" id="3.40.50.720">
    <property type="entry name" value="NAD(P)-binding Rossmann-like Domain"/>
    <property type="match status" value="1"/>
</dbReference>
<accession>A0A9X1L186</accession>
<gene>
    <name evidence="2" type="ORF">LDX50_23985</name>
</gene>
<dbReference type="EMBL" id="JAIXNE010000005">
    <property type="protein sequence ID" value="MCA6077957.1"/>
    <property type="molecule type" value="Genomic_DNA"/>
</dbReference>
<name>A0A9X1L186_9BACT</name>
<dbReference type="GO" id="GO:0005737">
    <property type="term" value="C:cytoplasm"/>
    <property type="evidence" value="ECO:0007669"/>
    <property type="project" value="TreeGrafter"/>
</dbReference>
<dbReference type="AlphaFoldDB" id="A0A9X1L186"/>
<dbReference type="Pfam" id="PF01370">
    <property type="entry name" value="Epimerase"/>
    <property type="match status" value="1"/>
</dbReference>
<reference evidence="2" key="1">
    <citation type="submission" date="2021-09" db="EMBL/GenBank/DDBJ databases">
        <title>Fulvivirga sp. isolated from coastal sediment.</title>
        <authorList>
            <person name="Yu H."/>
        </authorList>
    </citation>
    <scope>NUCLEOTIDE SEQUENCE</scope>
    <source>
        <strain evidence="2">1062</strain>
    </source>
</reference>
<dbReference type="InterPro" id="IPR036291">
    <property type="entry name" value="NAD(P)-bd_dom_sf"/>
</dbReference>
<organism evidence="2 3">
    <name type="scientific">Fulvivirga sedimenti</name>
    <dbReference type="NCBI Taxonomy" id="2879465"/>
    <lineage>
        <taxon>Bacteria</taxon>
        <taxon>Pseudomonadati</taxon>
        <taxon>Bacteroidota</taxon>
        <taxon>Cytophagia</taxon>
        <taxon>Cytophagales</taxon>
        <taxon>Fulvivirgaceae</taxon>
        <taxon>Fulvivirga</taxon>
    </lineage>
</organism>
<comment type="caution">
    <text evidence="2">The sequence shown here is derived from an EMBL/GenBank/DDBJ whole genome shotgun (WGS) entry which is preliminary data.</text>
</comment>
<evidence type="ECO:0000313" key="2">
    <source>
        <dbReference type="EMBL" id="MCA6077957.1"/>
    </source>
</evidence>
<keyword evidence="3" id="KW-1185">Reference proteome</keyword>
<protein>
    <submittedName>
        <fullName evidence="2">NAD-dependent epimerase/dehydratase family protein</fullName>
    </submittedName>
</protein>
<proteinExistence type="predicted"/>
<dbReference type="InterPro" id="IPR051783">
    <property type="entry name" value="NAD(P)-dependent_oxidoreduct"/>
</dbReference>
<dbReference type="RefSeq" id="WP_225698819.1">
    <property type="nucleotide sequence ID" value="NZ_JAIXNE010000005.1"/>
</dbReference>
<evidence type="ECO:0000259" key="1">
    <source>
        <dbReference type="Pfam" id="PF01370"/>
    </source>
</evidence>
<feature type="domain" description="NAD-dependent epimerase/dehydratase" evidence="1">
    <location>
        <begin position="2"/>
        <end position="230"/>
    </location>
</feature>
<dbReference type="SUPFAM" id="SSF51735">
    <property type="entry name" value="NAD(P)-binding Rossmann-fold domains"/>
    <property type="match status" value="1"/>
</dbReference>
<dbReference type="Proteomes" id="UP001139409">
    <property type="component" value="Unassembled WGS sequence"/>
</dbReference>
<dbReference type="PANTHER" id="PTHR48079">
    <property type="entry name" value="PROTEIN YEEZ"/>
    <property type="match status" value="1"/>
</dbReference>
<dbReference type="InterPro" id="IPR001509">
    <property type="entry name" value="Epimerase_deHydtase"/>
</dbReference>
<evidence type="ECO:0000313" key="3">
    <source>
        <dbReference type="Proteomes" id="UP001139409"/>
    </source>
</evidence>
<dbReference type="PANTHER" id="PTHR48079:SF6">
    <property type="entry name" value="NAD(P)-BINDING DOMAIN-CONTAINING PROTEIN-RELATED"/>
    <property type="match status" value="1"/>
</dbReference>
<dbReference type="GO" id="GO:0004029">
    <property type="term" value="F:aldehyde dehydrogenase (NAD+) activity"/>
    <property type="evidence" value="ECO:0007669"/>
    <property type="project" value="TreeGrafter"/>
</dbReference>